<dbReference type="EMBL" id="BAAACF010000003">
    <property type="protein sequence ID" value="GAA0727759.1"/>
    <property type="molecule type" value="Genomic_DNA"/>
</dbReference>
<evidence type="ECO:0000256" key="1">
    <source>
        <dbReference type="SAM" id="Phobius"/>
    </source>
</evidence>
<feature type="transmembrane region" description="Helical" evidence="1">
    <location>
        <begin position="125"/>
        <end position="146"/>
    </location>
</feature>
<feature type="transmembrane region" description="Helical" evidence="1">
    <location>
        <begin position="88"/>
        <end position="110"/>
    </location>
</feature>
<evidence type="ECO:0000313" key="3">
    <source>
        <dbReference type="Proteomes" id="UP001500339"/>
    </source>
</evidence>
<keyword evidence="1" id="KW-0472">Membrane</keyword>
<keyword evidence="1" id="KW-0812">Transmembrane</keyword>
<sequence>MFELSLVEFFGRAIPEGFLFIFASYAFSKTAINKRDYLISSILMSFIGITIRKLPIHYGVHTILSIISIILLSVNINKIDVIKSIQAAIILIILQFICEGINVFIIQYIFKADISHIFNDSMLKTLYGIPSLVVFGVIAGFCYFVLLKKKELNYV</sequence>
<dbReference type="Proteomes" id="UP001500339">
    <property type="component" value="Unassembled WGS sequence"/>
</dbReference>
<evidence type="ECO:0000313" key="2">
    <source>
        <dbReference type="EMBL" id="GAA0727759.1"/>
    </source>
</evidence>
<organism evidence="2 3">
    <name type="scientific">Clostridium malenominatum</name>
    <dbReference type="NCBI Taxonomy" id="1539"/>
    <lineage>
        <taxon>Bacteria</taxon>
        <taxon>Bacillati</taxon>
        <taxon>Bacillota</taxon>
        <taxon>Clostridia</taxon>
        <taxon>Eubacteriales</taxon>
        <taxon>Clostridiaceae</taxon>
        <taxon>Clostridium</taxon>
    </lineage>
</organism>
<dbReference type="RefSeq" id="WP_343770282.1">
    <property type="nucleotide sequence ID" value="NZ_BAAACF010000003.1"/>
</dbReference>
<accession>A0ABN1J3M5</accession>
<keyword evidence="3" id="KW-1185">Reference proteome</keyword>
<name>A0ABN1J3M5_9CLOT</name>
<feature type="transmembrane region" description="Helical" evidence="1">
    <location>
        <begin position="58"/>
        <end position="76"/>
    </location>
</feature>
<keyword evidence="1" id="KW-1133">Transmembrane helix</keyword>
<protein>
    <submittedName>
        <fullName evidence="2">Uncharacterized protein</fullName>
    </submittedName>
</protein>
<gene>
    <name evidence="2" type="ORF">GCM10008905_25740</name>
</gene>
<proteinExistence type="predicted"/>
<reference evidence="2 3" key="1">
    <citation type="journal article" date="2019" name="Int. J. Syst. Evol. Microbiol.">
        <title>The Global Catalogue of Microorganisms (GCM) 10K type strain sequencing project: providing services to taxonomists for standard genome sequencing and annotation.</title>
        <authorList>
            <consortium name="The Broad Institute Genomics Platform"/>
            <consortium name="The Broad Institute Genome Sequencing Center for Infectious Disease"/>
            <person name="Wu L."/>
            <person name="Ma J."/>
        </authorList>
    </citation>
    <scope>NUCLEOTIDE SEQUENCE [LARGE SCALE GENOMIC DNA]</scope>
    <source>
        <strain evidence="2 3">JCM 1405</strain>
    </source>
</reference>
<comment type="caution">
    <text evidence="2">The sequence shown here is derived from an EMBL/GenBank/DDBJ whole genome shotgun (WGS) entry which is preliminary data.</text>
</comment>